<accession>A0ABZ0KKY6</accession>
<evidence type="ECO:0000313" key="1">
    <source>
        <dbReference type="EMBL" id="WOT38281.1"/>
    </source>
</evidence>
<gene>
    <name evidence="1" type="ORF">R5U08_30875</name>
</gene>
<reference evidence="1 2" key="1">
    <citation type="journal article" date="2021" name="J. Microbiol. Biotechnol.">
        <title>An Efficient Markerless Deletion System Suitable for the Industrial Strains of Streptomyces.</title>
        <authorList>
            <person name="Dong J."/>
            <person name="Wei J."/>
            <person name="Li H."/>
            <person name="Zhao S."/>
            <person name="Guan W."/>
        </authorList>
    </citation>
    <scope>NUCLEOTIDE SEQUENCE [LARGE SCALE GENOMIC DNA]</scope>
    <source>
        <strain evidence="1 2">CICC 11043</strain>
    </source>
</reference>
<dbReference type="EMBL" id="CP137524">
    <property type="protein sequence ID" value="WOT38281.1"/>
    <property type="molecule type" value="Genomic_DNA"/>
</dbReference>
<dbReference type="Proteomes" id="UP001305002">
    <property type="component" value="Chromosome"/>
</dbReference>
<name>A0ABZ0KKY6_STRC4</name>
<organism evidence="1 2">
    <name type="scientific">Streptomyces coeruleorubidus</name>
    <dbReference type="NCBI Taxonomy" id="116188"/>
    <lineage>
        <taxon>Bacteria</taxon>
        <taxon>Bacillati</taxon>
        <taxon>Actinomycetota</taxon>
        <taxon>Actinomycetes</taxon>
        <taxon>Kitasatosporales</taxon>
        <taxon>Streptomycetaceae</taxon>
        <taxon>Streptomyces</taxon>
    </lineage>
</organism>
<keyword evidence="2" id="KW-1185">Reference proteome</keyword>
<sequence length="63" mass="6404">MALRTASRVRSIRAATGPSATLAAADSTPGCGRVGAMVSAALTPLTSEARASVAALRRMWMNS</sequence>
<proteinExistence type="predicted"/>
<reference evidence="1 2" key="2">
    <citation type="journal article" date="2024" name="Microb. Biotechnol.">
        <title>The involvement of multiple ABC transporters in daunorubicin efflux in Streptomyces coeruleorubidus.</title>
        <authorList>
            <person name="Dong J."/>
            <person name="Ning J."/>
            <person name="Tian Y."/>
            <person name="Li H."/>
            <person name="Chen H."/>
            <person name="Guan W."/>
        </authorList>
    </citation>
    <scope>NUCLEOTIDE SEQUENCE [LARGE SCALE GENOMIC DNA]</scope>
    <source>
        <strain evidence="1 2">CICC 11043</strain>
    </source>
</reference>
<evidence type="ECO:0000313" key="2">
    <source>
        <dbReference type="Proteomes" id="UP001305002"/>
    </source>
</evidence>
<dbReference type="RefSeq" id="WP_317927171.1">
    <property type="nucleotide sequence ID" value="NZ_CP137524.1"/>
</dbReference>
<protein>
    <submittedName>
        <fullName evidence="1">Uncharacterized protein</fullName>
    </submittedName>
</protein>